<organism evidence="2">
    <name type="scientific">Iridovirus LCIVAC01</name>
    <dbReference type="NCBI Taxonomy" id="2506607"/>
    <lineage>
        <taxon>Viruses</taxon>
        <taxon>Varidnaviria</taxon>
        <taxon>Bamfordvirae</taxon>
        <taxon>Nucleocytoviricota</taxon>
        <taxon>Megaviricetes</taxon>
        <taxon>Pimascovirales</taxon>
        <taxon>Pimascovirales incertae sedis</taxon>
        <taxon>Iridoviridae</taxon>
    </lineage>
</organism>
<gene>
    <name evidence="2" type="ORF">LCIVAC01_01570</name>
</gene>
<name>A0A481YQ85_9VIRU</name>
<protein>
    <recommendedName>
        <fullName evidence="3">Transmembrane protein</fullName>
    </recommendedName>
</protein>
<evidence type="ECO:0000256" key="1">
    <source>
        <dbReference type="SAM" id="Phobius"/>
    </source>
</evidence>
<accession>A0A481YQ85</accession>
<keyword evidence="1" id="KW-0472">Membrane</keyword>
<keyword evidence="1" id="KW-1133">Transmembrane helix</keyword>
<keyword evidence="1" id="KW-0812">Transmembrane</keyword>
<sequence length="349" mass="39272">MNLQLVQTLFLLFVISKTTANADAPSDPASCLSILAKECHPDPFYWEGVPIEGLACAAYQDSGGGCSNSIAQYFSAVDDYNNCIKTNNTCNCIDYQTELINAISWIPSFKSKDNKTIIGVECLPQYIKEFCSTPFFIPEMYANAMIYIHSMNNGIVLEKEPLPMLCSEKDCSNAFISFWKNRDTYYYNNQQTTLPVFENFAEAIIYARIIANKKFCINKGQTISAFGINPHNEDFEQYPPFMAAGTKQYLCFDNLDYCPTDFCAIPYPNQTFTKAIKEAEQKIYECGKISSSSKSKPSSKSSSKSSSIYSIIGGTAVILVVAYFIYSRCKKKRNSELRQNLLLNNDRII</sequence>
<dbReference type="EMBL" id="MK500319">
    <property type="protein sequence ID" value="QBK85348.1"/>
    <property type="molecule type" value="Genomic_DNA"/>
</dbReference>
<evidence type="ECO:0008006" key="3">
    <source>
        <dbReference type="Google" id="ProtNLM"/>
    </source>
</evidence>
<reference evidence="2" key="1">
    <citation type="journal article" date="2019" name="MBio">
        <title>Virus Genomes from Deep Sea Sediments Expand the Ocean Megavirome and Support Independent Origins of Viral Gigantism.</title>
        <authorList>
            <person name="Backstrom D."/>
            <person name="Yutin N."/>
            <person name="Jorgensen S.L."/>
            <person name="Dharamshi J."/>
            <person name="Homa F."/>
            <person name="Zaremba-Niedwiedzka K."/>
            <person name="Spang A."/>
            <person name="Wolf Y.I."/>
            <person name="Koonin E.V."/>
            <person name="Ettema T.J."/>
        </authorList>
    </citation>
    <scope>NUCLEOTIDE SEQUENCE</scope>
</reference>
<evidence type="ECO:0000313" key="2">
    <source>
        <dbReference type="EMBL" id="QBK85348.1"/>
    </source>
</evidence>
<feature type="transmembrane region" description="Helical" evidence="1">
    <location>
        <begin position="307"/>
        <end position="326"/>
    </location>
</feature>
<proteinExistence type="predicted"/>